<dbReference type="Proteomes" id="UP001157161">
    <property type="component" value="Unassembled WGS sequence"/>
</dbReference>
<dbReference type="GO" id="GO:0032259">
    <property type="term" value="P:methylation"/>
    <property type="evidence" value="ECO:0007669"/>
    <property type="project" value="UniProtKB-KW"/>
</dbReference>
<dbReference type="AlphaFoldDB" id="A0AA37XGC9"/>
<protein>
    <submittedName>
        <fullName evidence="5">rRNA methyltransferase</fullName>
    </submittedName>
</protein>
<dbReference type="PANTHER" id="PTHR13184">
    <property type="entry name" value="37S RIBOSOMAL PROTEIN S22"/>
    <property type="match status" value="1"/>
</dbReference>
<gene>
    <name evidence="5" type="ORF">GCM10025875_27240</name>
</gene>
<organism evidence="5 6">
    <name type="scientific">Litorihabitans aurantiacus</name>
    <dbReference type="NCBI Taxonomy" id="1930061"/>
    <lineage>
        <taxon>Bacteria</taxon>
        <taxon>Bacillati</taxon>
        <taxon>Actinomycetota</taxon>
        <taxon>Actinomycetes</taxon>
        <taxon>Micrococcales</taxon>
        <taxon>Beutenbergiaceae</taxon>
        <taxon>Litorihabitans</taxon>
    </lineage>
</organism>
<keyword evidence="5" id="KW-0489">Methyltransferase</keyword>
<dbReference type="GO" id="GO:0003735">
    <property type="term" value="F:structural constituent of ribosome"/>
    <property type="evidence" value="ECO:0007669"/>
    <property type="project" value="TreeGrafter"/>
</dbReference>
<accession>A0AA37XGC9</accession>
<dbReference type="GO" id="GO:0046872">
    <property type="term" value="F:metal ion binding"/>
    <property type="evidence" value="ECO:0007669"/>
    <property type="project" value="UniProtKB-KW"/>
</dbReference>
<reference evidence="5" key="2">
    <citation type="submission" date="2023-02" db="EMBL/GenBank/DDBJ databases">
        <authorList>
            <person name="Sun Q."/>
            <person name="Mori K."/>
        </authorList>
    </citation>
    <scope>NUCLEOTIDE SEQUENCE</scope>
    <source>
        <strain evidence="5">NBRC 112290</strain>
    </source>
</reference>
<sequence>MPATSVMPAALRGAVEAELADARGARTTSDARRLSDRYLADRPADRPIVASPDDAAAYVTARMPATFAAVAFALAQVRDAVPHLAPRSLLDLGSGSGAATWAAWDVFGSLERADLLDYSRPMLAAAERMLAHADLAVTTTLADASATHPTAASPSDPTHDLAVAAFVLSEITTAQRTAVVERLTAAASGAIVVVEPGTPAGFRRVLAVRDQLLAAGWRVVAPCPHSGACPLAGDDADWCHAAVRLERSRAHRQAKAGERSFEDEKLAYVAAVPPDSPDAADLPAARVLRHPQTHPGHIRLELCTAAGEHERAVVTKRDKEAFRAARKVEWGQAWRTGPRA</sequence>
<dbReference type="GO" id="GO:0051536">
    <property type="term" value="F:iron-sulfur cluster binding"/>
    <property type="evidence" value="ECO:0007669"/>
    <property type="project" value="UniProtKB-KW"/>
</dbReference>
<name>A0AA37XGC9_9MICO</name>
<dbReference type="InterPro" id="IPR029063">
    <property type="entry name" value="SAM-dependent_MTases_sf"/>
</dbReference>
<dbReference type="SUPFAM" id="SSF53335">
    <property type="entry name" value="S-adenosyl-L-methionine-dependent methyltransferases"/>
    <property type="match status" value="1"/>
</dbReference>
<dbReference type="InterPro" id="IPR052571">
    <property type="entry name" value="Mt_RNA_Methyltransferase"/>
</dbReference>
<keyword evidence="6" id="KW-1185">Reference proteome</keyword>
<evidence type="ECO:0000256" key="3">
    <source>
        <dbReference type="ARBA" id="ARBA00023004"/>
    </source>
</evidence>
<dbReference type="GO" id="GO:0015935">
    <property type="term" value="C:small ribosomal subunit"/>
    <property type="evidence" value="ECO:0007669"/>
    <property type="project" value="TreeGrafter"/>
</dbReference>
<dbReference type="Pfam" id="PF09243">
    <property type="entry name" value="Rsm22"/>
    <property type="match status" value="1"/>
</dbReference>
<evidence type="ECO:0000256" key="2">
    <source>
        <dbReference type="ARBA" id="ARBA00022946"/>
    </source>
</evidence>
<dbReference type="GO" id="GO:0008168">
    <property type="term" value="F:methyltransferase activity"/>
    <property type="evidence" value="ECO:0007669"/>
    <property type="project" value="UniProtKB-KW"/>
</dbReference>
<keyword evidence="5" id="KW-0808">Transferase</keyword>
<dbReference type="GO" id="GO:0006412">
    <property type="term" value="P:translation"/>
    <property type="evidence" value="ECO:0007669"/>
    <property type="project" value="InterPro"/>
</dbReference>
<dbReference type="PANTHER" id="PTHR13184:SF5">
    <property type="entry name" value="METHYLTRANSFERASE-LIKE PROTEIN 17, MITOCHONDRIAL"/>
    <property type="match status" value="1"/>
</dbReference>
<evidence type="ECO:0000313" key="6">
    <source>
        <dbReference type="Proteomes" id="UP001157161"/>
    </source>
</evidence>
<evidence type="ECO:0000256" key="1">
    <source>
        <dbReference type="ARBA" id="ARBA00022723"/>
    </source>
</evidence>
<evidence type="ECO:0000256" key="4">
    <source>
        <dbReference type="ARBA" id="ARBA00023014"/>
    </source>
</evidence>
<reference evidence="5" key="1">
    <citation type="journal article" date="2014" name="Int. J. Syst. Evol. Microbiol.">
        <title>Complete genome sequence of Corynebacterium casei LMG S-19264T (=DSM 44701T), isolated from a smear-ripened cheese.</title>
        <authorList>
            <consortium name="US DOE Joint Genome Institute (JGI-PGF)"/>
            <person name="Walter F."/>
            <person name="Albersmeier A."/>
            <person name="Kalinowski J."/>
            <person name="Ruckert C."/>
        </authorList>
    </citation>
    <scope>NUCLEOTIDE SEQUENCE</scope>
    <source>
        <strain evidence="5">NBRC 112290</strain>
    </source>
</reference>
<dbReference type="EMBL" id="BSUM01000001">
    <property type="protein sequence ID" value="GMA32732.1"/>
    <property type="molecule type" value="Genomic_DNA"/>
</dbReference>
<dbReference type="Gene3D" id="3.40.50.150">
    <property type="entry name" value="Vaccinia Virus protein VP39"/>
    <property type="match status" value="1"/>
</dbReference>
<keyword evidence="4" id="KW-0411">Iron-sulfur</keyword>
<proteinExistence type="predicted"/>
<evidence type="ECO:0000313" key="5">
    <source>
        <dbReference type="EMBL" id="GMA32732.1"/>
    </source>
</evidence>
<comment type="caution">
    <text evidence="5">The sequence shown here is derived from an EMBL/GenBank/DDBJ whole genome shotgun (WGS) entry which is preliminary data.</text>
</comment>
<dbReference type="InterPro" id="IPR015324">
    <property type="entry name" value="Ribosomal_Rsm22-like"/>
</dbReference>
<keyword evidence="3" id="KW-0408">Iron</keyword>
<keyword evidence="2" id="KW-0809">Transit peptide</keyword>
<keyword evidence="1" id="KW-0479">Metal-binding</keyword>
<dbReference type="RefSeq" id="WP_284251416.1">
    <property type="nucleotide sequence ID" value="NZ_BSUM01000001.1"/>
</dbReference>